<organism evidence="2 3">
    <name type="scientific">Pelobates cultripes</name>
    <name type="common">Western spadefoot toad</name>
    <dbReference type="NCBI Taxonomy" id="61616"/>
    <lineage>
        <taxon>Eukaryota</taxon>
        <taxon>Metazoa</taxon>
        <taxon>Chordata</taxon>
        <taxon>Craniata</taxon>
        <taxon>Vertebrata</taxon>
        <taxon>Euteleostomi</taxon>
        <taxon>Amphibia</taxon>
        <taxon>Batrachia</taxon>
        <taxon>Anura</taxon>
        <taxon>Pelobatoidea</taxon>
        <taxon>Pelobatidae</taxon>
        <taxon>Pelobates</taxon>
    </lineage>
</organism>
<evidence type="ECO:0000256" key="1">
    <source>
        <dbReference type="SAM" id="MobiDB-lite"/>
    </source>
</evidence>
<evidence type="ECO:0000313" key="2">
    <source>
        <dbReference type="EMBL" id="CAH2285998.1"/>
    </source>
</evidence>
<accession>A0AAD1S2Q0</accession>
<sequence>MNRDIGQRQRAQHLPHPCTAAQLREPEKTGPPRAPTTSGGTLLQPHGPAVRDQKILRSGTHGHREVTPKPKQARGSMRLQHCMRELKRHPTNTCSQRYPATTEGYLAADAENSLPRPARGVG</sequence>
<dbReference type="AlphaFoldDB" id="A0AAD1S2Q0"/>
<name>A0AAD1S2Q0_PELCU</name>
<reference evidence="2" key="1">
    <citation type="submission" date="2022-03" db="EMBL/GenBank/DDBJ databases">
        <authorList>
            <person name="Alioto T."/>
            <person name="Alioto T."/>
            <person name="Gomez Garrido J."/>
        </authorList>
    </citation>
    <scope>NUCLEOTIDE SEQUENCE</scope>
</reference>
<dbReference type="Proteomes" id="UP001295444">
    <property type="component" value="Chromosome 04"/>
</dbReference>
<feature type="region of interest" description="Disordered" evidence="1">
    <location>
        <begin position="1"/>
        <end position="76"/>
    </location>
</feature>
<keyword evidence="3" id="KW-1185">Reference proteome</keyword>
<protein>
    <submittedName>
        <fullName evidence="2">Uncharacterized protein</fullName>
    </submittedName>
</protein>
<evidence type="ECO:0000313" key="3">
    <source>
        <dbReference type="Proteomes" id="UP001295444"/>
    </source>
</evidence>
<dbReference type="EMBL" id="OW240915">
    <property type="protein sequence ID" value="CAH2285998.1"/>
    <property type="molecule type" value="Genomic_DNA"/>
</dbReference>
<proteinExistence type="predicted"/>
<gene>
    <name evidence="2" type="ORF">PECUL_23A051192</name>
</gene>